<evidence type="ECO:0000256" key="7">
    <source>
        <dbReference type="ARBA" id="ARBA00023235"/>
    </source>
</evidence>
<feature type="domain" description="Trigger factor ribosome-binding bacterial" evidence="11">
    <location>
        <begin position="3"/>
        <end position="146"/>
    </location>
</feature>
<dbReference type="GO" id="GO:0015031">
    <property type="term" value="P:protein transport"/>
    <property type="evidence" value="ECO:0007669"/>
    <property type="project" value="UniProtKB-UniRule"/>
</dbReference>
<feature type="domain" description="PPIase FKBP-type" evidence="10">
    <location>
        <begin position="160"/>
        <end position="241"/>
    </location>
</feature>
<dbReference type="GO" id="GO:0043335">
    <property type="term" value="P:protein unfolding"/>
    <property type="evidence" value="ECO:0007669"/>
    <property type="project" value="TreeGrafter"/>
</dbReference>
<dbReference type="Pfam" id="PF00254">
    <property type="entry name" value="FKBP_C"/>
    <property type="match status" value="1"/>
</dbReference>
<name>A0A4P8L5P2_9BACT</name>
<dbReference type="Pfam" id="PF05697">
    <property type="entry name" value="Trigger_N"/>
    <property type="match status" value="1"/>
</dbReference>
<dbReference type="InterPro" id="IPR008880">
    <property type="entry name" value="Trigger_fac_C"/>
</dbReference>
<reference evidence="13 14" key="2">
    <citation type="submission" date="2019-05" db="EMBL/GenBank/DDBJ databases">
        <authorList>
            <person name="Suflita J.M."/>
            <person name="Marks C.R."/>
        </authorList>
    </citation>
    <scope>NUCLEOTIDE SEQUENCE [LARGE SCALE GENOMIC DNA]</scope>
    <source>
        <strain evidence="13 14">ALDC</strain>
    </source>
</reference>
<keyword evidence="9" id="KW-0963">Cytoplasm</keyword>
<dbReference type="GO" id="GO:0051301">
    <property type="term" value="P:cell division"/>
    <property type="evidence" value="ECO:0007669"/>
    <property type="project" value="UniProtKB-KW"/>
</dbReference>
<keyword evidence="5 9" id="KW-0697">Rotamase</keyword>
<dbReference type="InterPro" id="IPR046357">
    <property type="entry name" value="PPIase_dom_sf"/>
</dbReference>
<dbReference type="SUPFAM" id="SSF109998">
    <property type="entry name" value="Triger factor/SurA peptide-binding domain-like"/>
    <property type="match status" value="1"/>
</dbReference>
<dbReference type="GO" id="GO:0003755">
    <property type="term" value="F:peptidyl-prolyl cis-trans isomerase activity"/>
    <property type="evidence" value="ECO:0007669"/>
    <property type="project" value="UniProtKB-UniRule"/>
</dbReference>
<evidence type="ECO:0000256" key="9">
    <source>
        <dbReference type="HAMAP-Rule" id="MF_00303"/>
    </source>
</evidence>
<evidence type="ECO:0000313" key="13">
    <source>
        <dbReference type="EMBL" id="QCQ23318.1"/>
    </source>
</evidence>
<keyword evidence="14" id="KW-1185">Reference proteome</keyword>
<dbReference type="GO" id="GO:0043022">
    <property type="term" value="F:ribosome binding"/>
    <property type="evidence" value="ECO:0007669"/>
    <property type="project" value="TreeGrafter"/>
</dbReference>
<dbReference type="NCBIfam" id="TIGR00115">
    <property type="entry name" value="tig"/>
    <property type="match status" value="1"/>
</dbReference>
<dbReference type="InterPro" id="IPR001179">
    <property type="entry name" value="PPIase_FKBP_dom"/>
</dbReference>
<comment type="function">
    <text evidence="9">Involved in protein export. Acts as a chaperone by maintaining the newly synthesized protein in an open conformation. Functions as a peptidyl-prolyl cis-trans isomerase.</text>
</comment>
<proteinExistence type="inferred from homology"/>
<dbReference type="EC" id="5.2.1.8" evidence="3 9"/>
<evidence type="ECO:0000256" key="2">
    <source>
        <dbReference type="ARBA" id="ARBA00005464"/>
    </source>
</evidence>
<evidence type="ECO:0000256" key="3">
    <source>
        <dbReference type="ARBA" id="ARBA00013194"/>
    </source>
</evidence>
<accession>A0A4P8L5P2</accession>
<dbReference type="OrthoDB" id="9767721at2"/>
<keyword evidence="9" id="KW-0131">Cell cycle</keyword>
<dbReference type="PIRSF" id="PIRSF003095">
    <property type="entry name" value="Trigger_factor"/>
    <property type="match status" value="1"/>
</dbReference>
<sequence>MEMKVSVTDLSSTQKRLEIEVPANRMKQELDKRYRDLAKNVRIKGFRPGKVPRKILQSYYGKNVESEVSSQVIQETYPKAIQEAAIKPLVEADIEEIHFADEGTFTYAAIVEVSPPFELPEYKGLKIEKRAAAVTDEQVLEELQELRQRHAQLQSLEEDRPIREGDVVVVDFTPWVDDAVFERGKADDYMLEVGLKQLHAAFDESLLGRREGESFSFEIDYPADAPTKEIAGKRVRFEVTVKEVKAKILPDLDDDLAKEVGDYETLEELKEATRSRLAEIAEKGLRAETRGRIMEELVKRASFDLSPKVIDREVDFLVEQFVSQFQRQGLNIDPEAFKAPEVRAEYRPQAERNLRWRLIANRIAAQEGIELDEDELEAIYAEVARVMRTTVEKVRDAYAETPVIEQMKESKLHEKVMEFLEASAVFIEPAEGGSEQNEE</sequence>
<dbReference type="HAMAP" id="MF_00303">
    <property type="entry name" value="Trigger_factor_Tig"/>
    <property type="match status" value="1"/>
</dbReference>
<gene>
    <name evidence="9 13" type="primary">tig</name>
    <name evidence="13" type="ORF">FDQ92_14750</name>
</gene>
<dbReference type="Gene3D" id="3.30.70.1050">
    <property type="entry name" value="Trigger factor ribosome-binding domain"/>
    <property type="match status" value="1"/>
</dbReference>
<dbReference type="PANTHER" id="PTHR30560">
    <property type="entry name" value="TRIGGER FACTOR CHAPERONE AND PEPTIDYL-PROLYL CIS/TRANS ISOMERASE"/>
    <property type="match status" value="1"/>
</dbReference>
<feature type="domain" description="Trigger factor C-terminal" evidence="12">
    <location>
        <begin position="265"/>
        <end position="420"/>
    </location>
</feature>
<dbReference type="Gene3D" id="3.10.50.40">
    <property type="match status" value="1"/>
</dbReference>
<dbReference type="GO" id="GO:0044183">
    <property type="term" value="F:protein folding chaperone"/>
    <property type="evidence" value="ECO:0007669"/>
    <property type="project" value="TreeGrafter"/>
</dbReference>
<keyword evidence="7 9" id="KW-0413">Isomerase</keyword>
<comment type="subcellular location">
    <subcellularLocation>
        <location evidence="9">Cytoplasm</location>
    </subcellularLocation>
    <text evidence="9">About half TF is bound to the ribosome near the polypeptide exit tunnel while the other half is free in the cytoplasm.</text>
</comment>
<evidence type="ECO:0000259" key="12">
    <source>
        <dbReference type="Pfam" id="PF05698"/>
    </source>
</evidence>
<dbReference type="InterPro" id="IPR005215">
    <property type="entry name" value="Trig_fac"/>
</dbReference>
<dbReference type="Proteomes" id="UP000298602">
    <property type="component" value="Chromosome"/>
</dbReference>
<evidence type="ECO:0000256" key="8">
    <source>
        <dbReference type="ARBA" id="ARBA00029986"/>
    </source>
</evidence>
<dbReference type="AlphaFoldDB" id="A0A4P8L5P2"/>
<evidence type="ECO:0000259" key="11">
    <source>
        <dbReference type="Pfam" id="PF05697"/>
    </source>
</evidence>
<dbReference type="GO" id="GO:0051083">
    <property type="term" value="P:'de novo' cotranslational protein folding"/>
    <property type="evidence" value="ECO:0007669"/>
    <property type="project" value="TreeGrafter"/>
</dbReference>
<dbReference type="KEGG" id="dax:FDQ92_14750"/>
<comment type="catalytic activity">
    <reaction evidence="1 9">
        <text>[protein]-peptidylproline (omega=180) = [protein]-peptidylproline (omega=0)</text>
        <dbReference type="Rhea" id="RHEA:16237"/>
        <dbReference type="Rhea" id="RHEA-COMP:10747"/>
        <dbReference type="Rhea" id="RHEA-COMP:10748"/>
        <dbReference type="ChEBI" id="CHEBI:83833"/>
        <dbReference type="ChEBI" id="CHEBI:83834"/>
        <dbReference type="EC" id="5.2.1.8"/>
    </reaction>
</comment>
<organism evidence="13 14">
    <name type="scientific">Desulfoglaeba alkanexedens ALDC</name>
    <dbReference type="NCBI Taxonomy" id="980445"/>
    <lineage>
        <taxon>Bacteria</taxon>
        <taxon>Pseudomonadati</taxon>
        <taxon>Thermodesulfobacteriota</taxon>
        <taxon>Syntrophobacteria</taxon>
        <taxon>Syntrophobacterales</taxon>
        <taxon>Syntrophobacteraceae</taxon>
        <taxon>Desulfoglaeba</taxon>
    </lineage>
</organism>
<dbReference type="InterPro" id="IPR008881">
    <property type="entry name" value="Trigger_fac_ribosome-bd_bac"/>
</dbReference>
<evidence type="ECO:0000259" key="10">
    <source>
        <dbReference type="Pfam" id="PF00254"/>
    </source>
</evidence>
<dbReference type="Gene3D" id="1.10.3120.10">
    <property type="entry name" value="Trigger factor, C-terminal domain"/>
    <property type="match status" value="1"/>
</dbReference>
<evidence type="ECO:0000256" key="1">
    <source>
        <dbReference type="ARBA" id="ARBA00000971"/>
    </source>
</evidence>
<dbReference type="EMBL" id="CP040098">
    <property type="protein sequence ID" value="QCQ23318.1"/>
    <property type="molecule type" value="Genomic_DNA"/>
</dbReference>
<keyword evidence="6 9" id="KW-0143">Chaperone</keyword>
<protein>
    <recommendedName>
        <fullName evidence="4 9">Trigger factor</fullName>
        <shortName evidence="9">TF</shortName>
        <ecNumber evidence="3 9">5.2.1.8</ecNumber>
    </recommendedName>
    <alternativeName>
        <fullName evidence="8 9">PPIase</fullName>
    </alternativeName>
</protein>
<evidence type="ECO:0000313" key="14">
    <source>
        <dbReference type="Proteomes" id="UP000298602"/>
    </source>
</evidence>
<dbReference type="Pfam" id="PF05698">
    <property type="entry name" value="Trigger_C"/>
    <property type="match status" value="1"/>
</dbReference>
<evidence type="ECO:0000256" key="4">
    <source>
        <dbReference type="ARBA" id="ARBA00016902"/>
    </source>
</evidence>
<dbReference type="GO" id="GO:0005737">
    <property type="term" value="C:cytoplasm"/>
    <property type="evidence" value="ECO:0007669"/>
    <property type="project" value="UniProtKB-SubCell"/>
</dbReference>
<dbReference type="SUPFAM" id="SSF54534">
    <property type="entry name" value="FKBP-like"/>
    <property type="match status" value="1"/>
</dbReference>
<dbReference type="SUPFAM" id="SSF102735">
    <property type="entry name" value="Trigger factor ribosome-binding domain"/>
    <property type="match status" value="1"/>
</dbReference>
<dbReference type="InterPro" id="IPR027304">
    <property type="entry name" value="Trigger_fact/SurA_dom_sf"/>
</dbReference>
<dbReference type="InterPro" id="IPR037041">
    <property type="entry name" value="Trigger_fac_C_sf"/>
</dbReference>
<dbReference type="PANTHER" id="PTHR30560:SF3">
    <property type="entry name" value="TRIGGER FACTOR-LIKE PROTEIN TIG, CHLOROPLASTIC"/>
    <property type="match status" value="1"/>
</dbReference>
<evidence type="ECO:0000256" key="6">
    <source>
        <dbReference type="ARBA" id="ARBA00023186"/>
    </source>
</evidence>
<dbReference type="InterPro" id="IPR036611">
    <property type="entry name" value="Trigger_fac_ribosome-bd_sf"/>
</dbReference>
<keyword evidence="9" id="KW-0132">Cell division</keyword>
<reference evidence="13 14" key="1">
    <citation type="submission" date="2019-05" db="EMBL/GenBank/DDBJ databases">
        <title>The Complete Genome Sequence of the n-alkane-degrading Desulfoglaeba alkanexedens ALDC reveals multiple alkylsuccinate synthase gene clusters.</title>
        <authorList>
            <person name="Callaghan A.V."/>
            <person name="Davidova I.A."/>
            <person name="Duncan K.E."/>
            <person name="Morris B."/>
            <person name="McInerney M.J."/>
        </authorList>
    </citation>
    <scope>NUCLEOTIDE SEQUENCE [LARGE SCALE GENOMIC DNA]</scope>
    <source>
        <strain evidence="13 14">ALDC</strain>
    </source>
</reference>
<comment type="domain">
    <text evidence="9">Consists of 3 domains; the N-terminus binds the ribosome, the middle domain has PPIase activity, while the C-terminus has intrinsic chaperone activity on its own.</text>
</comment>
<evidence type="ECO:0000256" key="5">
    <source>
        <dbReference type="ARBA" id="ARBA00023110"/>
    </source>
</evidence>
<comment type="similarity">
    <text evidence="2 9">Belongs to the FKBP-type PPIase family. Tig subfamily.</text>
</comment>